<dbReference type="GO" id="GO:0046872">
    <property type="term" value="F:metal ion binding"/>
    <property type="evidence" value="ECO:0007669"/>
    <property type="project" value="UniProtKB-KW"/>
</dbReference>
<keyword evidence="3 6" id="KW-0479">Metal-binding</keyword>
<dbReference type="Pfam" id="PF00459">
    <property type="entry name" value="Inositol_P"/>
    <property type="match status" value="1"/>
</dbReference>
<evidence type="ECO:0000256" key="4">
    <source>
        <dbReference type="ARBA" id="ARBA00022801"/>
    </source>
</evidence>
<name>A0A2W5N0R5_9BACT</name>
<dbReference type="PROSITE" id="PS00629">
    <property type="entry name" value="IMP_1"/>
    <property type="match status" value="1"/>
</dbReference>
<reference evidence="7 8" key="1">
    <citation type="submission" date="2017-08" db="EMBL/GenBank/DDBJ databases">
        <title>Infants hospitalized years apart are colonized by the same room-sourced microbial strains.</title>
        <authorList>
            <person name="Brooks B."/>
            <person name="Olm M.R."/>
            <person name="Firek B.A."/>
            <person name="Baker R."/>
            <person name="Thomas B.C."/>
            <person name="Morowitz M.J."/>
            <person name="Banfield J.F."/>
        </authorList>
    </citation>
    <scope>NUCLEOTIDE SEQUENCE [LARGE SCALE GENOMIC DNA]</scope>
    <source>
        <strain evidence="7">S2_005_002_R2_29</strain>
    </source>
</reference>
<dbReference type="GO" id="GO:0016791">
    <property type="term" value="F:phosphatase activity"/>
    <property type="evidence" value="ECO:0007669"/>
    <property type="project" value="UniProtKB-ARBA"/>
</dbReference>
<feature type="binding site" evidence="6">
    <location>
        <position position="81"/>
    </location>
    <ligand>
        <name>Mg(2+)</name>
        <dbReference type="ChEBI" id="CHEBI:18420"/>
        <label>1</label>
        <note>catalytic</note>
    </ligand>
</feature>
<dbReference type="Gene3D" id="3.40.190.80">
    <property type="match status" value="1"/>
</dbReference>
<dbReference type="Proteomes" id="UP000249417">
    <property type="component" value="Unassembled WGS sequence"/>
</dbReference>
<comment type="similarity">
    <text evidence="2">Belongs to the inositol monophosphatase superfamily.</text>
</comment>
<comment type="cofactor">
    <cofactor evidence="1 6">
        <name>Mg(2+)</name>
        <dbReference type="ChEBI" id="CHEBI:18420"/>
    </cofactor>
</comment>
<dbReference type="EMBL" id="QFQB01000090">
    <property type="protein sequence ID" value="PZQ44495.1"/>
    <property type="molecule type" value="Genomic_DNA"/>
</dbReference>
<evidence type="ECO:0000313" key="8">
    <source>
        <dbReference type="Proteomes" id="UP000249417"/>
    </source>
</evidence>
<feature type="binding site" evidence="6">
    <location>
        <position position="84"/>
    </location>
    <ligand>
        <name>Mg(2+)</name>
        <dbReference type="ChEBI" id="CHEBI:18420"/>
        <label>1</label>
        <note>catalytic</note>
    </ligand>
</feature>
<accession>A0A2W5N0R5</accession>
<evidence type="ECO:0000313" key="7">
    <source>
        <dbReference type="EMBL" id="PZQ44495.1"/>
    </source>
</evidence>
<dbReference type="Gene3D" id="3.30.540.10">
    <property type="entry name" value="Fructose-1,6-Bisphosphatase, subunit A, domain 1"/>
    <property type="match status" value="1"/>
</dbReference>
<keyword evidence="5 6" id="KW-0460">Magnesium</keyword>
<gene>
    <name evidence="7" type="ORF">DI551_10020</name>
</gene>
<evidence type="ECO:0000256" key="5">
    <source>
        <dbReference type="ARBA" id="ARBA00022842"/>
    </source>
</evidence>
<evidence type="ECO:0000256" key="2">
    <source>
        <dbReference type="ARBA" id="ARBA00009759"/>
    </source>
</evidence>
<dbReference type="PRINTS" id="PR00377">
    <property type="entry name" value="IMPHPHTASES"/>
</dbReference>
<dbReference type="PANTHER" id="PTHR43200">
    <property type="entry name" value="PHOSPHATASE"/>
    <property type="match status" value="1"/>
</dbReference>
<dbReference type="InterPro" id="IPR000760">
    <property type="entry name" value="Inositol_monophosphatase-like"/>
</dbReference>
<evidence type="ECO:0000256" key="1">
    <source>
        <dbReference type="ARBA" id="ARBA00001946"/>
    </source>
</evidence>
<dbReference type="CDD" id="cd01641">
    <property type="entry name" value="Bacterial_IMPase_like_1"/>
    <property type="match status" value="1"/>
</dbReference>
<evidence type="ECO:0000256" key="6">
    <source>
        <dbReference type="PIRSR" id="PIRSR600760-2"/>
    </source>
</evidence>
<feature type="binding site" evidence="6">
    <location>
        <position position="83"/>
    </location>
    <ligand>
        <name>Mg(2+)</name>
        <dbReference type="ChEBI" id="CHEBI:18420"/>
        <label>1</label>
        <note>catalytic</note>
    </ligand>
</feature>
<protein>
    <submittedName>
        <fullName evidence="7">Histidinol phosphate phosphatase</fullName>
    </submittedName>
</protein>
<keyword evidence="4" id="KW-0378">Hydrolase</keyword>
<feature type="binding site" evidence="6">
    <location>
        <position position="206"/>
    </location>
    <ligand>
        <name>Mg(2+)</name>
        <dbReference type="ChEBI" id="CHEBI:18420"/>
        <label>1</label>
        <note>catalytic</note>
    </ligand>
</feature>
<dbReference type="PANTHER" id="PTHR43200:SF6">
    <property type="entry name" value="3'(2'),5'-BISPHOSPHATE NUCLEOTIDASE"/>
    <property type="match status" value="1"/>
</dbReference>
<dbReference type="AlphaFoldDB" id="A0A2W5N0R5"/>
<proteinExistence type="inferred from homology"/>
<feature type="binding site" evidence="6">
    <location>
        <position position="65"/>
    </location>
    <ligand>
        <name>Mg(2+)</name>
        <dbReference type="ChEBI" id="CHEBI:18420"/>
        <label>1</label>
        <note>catalytic</note>
    </ligand>
</feature>
<dbReference type="InterPro" id="IPR051090">
    <property type="entry name" value="Inositol_monoP_superfamily"/>
</dbReference>
<comment type="caution">
    <text evidence="7">The sequence shown here is derived from an EMBL/GenBank/DDBJ whole genome shotgun (WGS) entry which is preliminary data.</text>
</comment>
<dbReference type="InterPro" id="IPR020583">
    <property type="entry name" value="Inositol_monoP_metal-BS"/>
</dbReference>
<organism evidence="7 8">
    <name type="scientific">Micavibrio aeruginosavorus</name>
    <dbReference type="NCBI Taxonomy" id="349221"/>
    <lineage>
        <taxon>Bacteria</taxon>
        <taxon>Pseudomonadati</taxon>
        <taxon>Bdellovibrionota</taxon>
        <taxon>Bdellovibrionia</taxon>
        <taxon>Bdellovibrionales</taxon>
        <taxon>Pseudobdellovibrionaceae</taxon>
        <taxon>Micavibrio</taxon>
    </lineage>
</organism>
<dbReference type="SUPFAM" id="SSF56655">
    <property type="entry name" value="Carbohydrate phosphatase"/>
    <property type="match status" value="1"/>
</dbReference>
<dbReference type="GO" id="GO:0000105">
    <property type="term" value="P:L-histidine biosynthetic process"/>
    <property type="evidence" value="ECO:0007669"/>
    <property type="project" value="TreeGrafter"/>
</dbReference>
<evidence type="ECO:0000256" key="3">
    <source>
        <dbReference type="ARBA" id="ARBA00022723"/>
    </source>
</evidence>
<sequence length="254" mass="27761">MQELLSLANHLADESGKVISRYFRTDFAVERKGDESPVTVADREVEATLRKIIEEKRPDDGILGEEYGPKESKSGLTWVLDPIDGTKSFTAGRPSFGTLIALCEGDIPVLGVIDQPILRERWVGDTEATTFNGKAVSTRKCATLKDARVASTSPAQLAELHGEHPLWKKIYAECNYFVWGGDCYSYGLLANGWLDMVAEQFLAPYDYAALAPIVQGAGGWMGDWSGAPLTLKSDGRTLAIGDAARKDDFLKLLS</sequence>